<keyword evidence="1" id="KW-0732">Signal</keyword>
<dbReference type="AlphaFoldDB" id="A0A091AQC8"/>
<dbReference type="Pfam" id="PF20101">
    <property type="entry name" value="DUF6491"/>
    <property type="match status" value="1"/>
</dbReference>
<dbReference type="Proteomes" id="UP000029385">
    <property type="component" value="Unassembled WGS sequence"/>
</dbReference>
<dbReference type="OrthoDB" id="5966619at2"/>
<evidence type="ECO:0000313" key="2">
    <source>
        <dbReference type="EMBL" id="KFN41219.1"/>
    </source>
</evidence>
<comment type="caution">
    <text evidence="2">The sequence shown here is derived from an EMBL/GenBank/DDBJ whole genome shotgun (WGS) entry which is preliminary data.</text>
</comment>
<evidence type="ECO:0000313" key="3">
    <source>
        <dbReference type="Proteomes" id="UP000029385"/>
    </source>
</evidence>
<feature type="signal peptide" evidence="1">
    <location>
        <begin position="1"/>
        <end position="22"/>
    </location>
</feature>
<proteinExistence type="predicted"/>
<organism evidence="2 3">
    <name type="scientific">Arenimonas oryziterrae DSM 21050 = YC6267</name>
    <dbReference type="NCBI Taxonomy" id="1121015"/>
    <lineage>
        <taxon>Bacteria</taxon>
        <taxon>Pseudomonadati</taxon>
        <taxon>Pseudomonadota</taxon>
        <taxon>Gammaproteobacteria</taxon>
        <taxon>Lysobacterales</taxon>
        <taxon>Lysobacteraceae</taxon>
        <taxon>Arenimonas</taxon>
    </lineage>
</organism>
<dbReference type="InterPro" id="IPR045500">
    <property type="entry name" value="DUF6491"/>
</dbReference>
<keyword evidence="3" id="KW-1185">Reference proteome</keyword>
<dbReference type="RefSeq" id="WP_022967916.1">
    <property type="nucleotide sequence ID" value="NZ_ATVD01000001.1"/>
</dbReference>
<reference evidence="2 3" key="1">
    <citation type="submission" date="2013-09" db="EMBL/GenBank/DDBJ databases">
        <title>Genome sequencing of Arenimonas oryziterrae.</title>
        <authorList>
            <person name="Chen F."/>
            <person name="Wang G."/>
        </authorList>
    </citation>
    <scope>NUCLEOTIDE SEQUENCE [LARGE SCALE GENOMIC DNA]</scope>
    <source>
        <strain evidence="2 3">YC6267</strain>
    </source>
</reference>
<protein>
    <recommendedName>
        <fullName evidence="4">DUF306 domain-containing protein</fullName>
    </recommendedName>
</protein>
<evidence type="ECO:0008006" key="4">
    <source>
        <dbReference type="Google" id="ProtNLM"/>
    </source>
</evidence>
<gene>
    <name evidence="2" type="ORF">N789_04850</name>
</gene>
<evidence type="ECO:0000256" key="1">
    <source>
        <dbReference type="SAM" id="SignalP"/>
    </source>
</evidence>
<accession>A0A091AQC8</accession>
<name>A0A091AQC8_9GAMM</name>
<dbReference type="EMBL" id="AVCI01000045">
    <property type="protein sequence ID" value="KFN41219.1"/>
    <property type="molecule type" value="Genomic_DNA"/>
</dbReference>
<sequence length="144" mass="15685">MRPLPLVLLALGLTVAGPLAIAEDVVIKPREPLKGSECLDPGQSRSWTQVDDTHILVDGGRHKYRIEFDASCASLRNDNGVSFRGDPMSGKLCGAINDAVIARDYSCRVARIDLLDTEQYKNAMHEHEAALKAERAAKRSSSSP</sequence>
<feature type="chain" id="PRO_5001868620" description="DUF306 domain-containing protein" evidence="1">
    <location>
        <begin position="23"/>
        <end position="144"/>
    </location>
</feature>
<dbReference type="PATRIC" id="fig|1121015.4.peg.2654"/>